<dbReference type="SUPFAM" id="SSF52833">
    <property type="entry name" value="Thioredoxin-like"/>
    <property type="match status" value="1"/>
</dbReference>
<evidence type="ECO:0000256" key="1">
    <source>
        <dbReference type="PIRNR" id="PIRNR006386"/>
    </source>
</evidence>
<dbReference type="InterPro" id="IPR044087">
    <property type="entry name" value="NahD-like"/>
</dbReference>
<protein>
    <recommendedName>
        <fullName evidence="1">2-hydroxychromene-2-carboxylate isomerase</fullName>
        <ecNumber evidence="1">5.99.1.4</ecNumber>
    </recommendedName>
</protein>
<dbReference type="RefSeq" id="WP_264600848.1">
    <property type="nucleotide sequence ID" value="NZ_JAOQNS010000003.1"/>
</dbReference>
<keyword evidence="4" id="KW-1185">Reference proteome</keyword>
<dbReference type="GO" id="GO:0016853">
    <property type="term" value="F:isomerase activity"/>
    <property type="evidence" value="ECO:0007669"/>
    <property type="project" value="UniProtKB-KW"/>
</dbReference>
<dbReference type="EC" id="5.99.1.4" evidence="1"/>
<dbReference type="InterPro" id="IPR051924">
    <property type="entry name" value="GST_Kappa/NadH"/>
</dbReference>
<organism evidence="3 4">
    <name type="scientific">Rhodobium gokarnense</name>
    <dbReference type="NCBI Taxonomy" id="364296"/>
    <lineage>
        <taxon>Bacteria</taxon>
        <taxon>Pseudomonadati</taxon>
        <taxon>Pseudomonadota</taxon>
        <taxon>Alphaproteobacteria</taxon>
        <taxon>Hyphomicrobiales</taxon>
        <taxon>Rhodobiaceae</taxon>
        <taxon>Rhodobium</taxon>
    </lineage>
</organism>
<feature type="domain" description="DSBA-like thioredoxin" evidence="2">
    <location>
        <begin position="5"/>
        <end position="193"/>
    </location>
</feature>
<dbReference type="InterPro" id="IPR036249">
    <property type="entry name" value="Thioredoxin-like_sf"/>
</dbReference>
<comment type="similarity">
    <text evidence="1">Belongs to the GST superfamily. NadH family.</text>
</comment>
<dbReference type="CDD" id="cd03022">
    <property type="entry name" value="DsbA_HCCA_Iso"/>
    <property type="match status" value="1"/>
</dbReference>
<dbReference type="Gene3D" id="3.40.30.10">
    <property type="entry name" value="Glutaredoxin"/>
    <property type="match status" value="1"/>
</dbReference>
<sequence>MAKPTVDFWYEFASTYSYPAAFRVEAVAARFGVAVRWRVFALGPLFKAEGLPADSPFNWQAAKGRYMWRDVARLCADLDLAFAPPDPFPQPSLLAARVALLGEDAGWDAAFAKAVFAAEFADGAPIGERGVIAGILTDLGLDADAILEAATSADNKARLRTVTGEAHGLGIFGAPDFVTPDGELFWGNDRMEAAFRWALAHAERVPGGAPGG</sequence>
<dbReference type="Pfam" id="PF01323">
    <property type="entry name" value="DSBA"/>
    <property type="match status" value="1"/>
</dbReference>
<dbReference type="EMBL" id="JAOQNS010000003">
    <property type="protein sequence ID" value="MCW2307203.1"/>
    <property type="molecule type" value="Genomic_DNA"/>
</dbReference>
<comment type="catalytic activity">
    <reaction evidence="1">
        <text>2-hydroxychromene-2-carboxylate = (3E)-4-(2-hydroxyphenyl)-2-oxobut-3-enoate</text>
        <dbReference type="Rhea" id="RHEA:27401"/>
        <dbReference type="ChEBI" id="CHEBI:59350"/>
        <dbReference type="ChEBI" id="CHEBI:59353"/>
        <dbReference type="EC" id="5.99.1.4"/>
    </reaction>
</comment>
<reference evidence="4" key="1">
    <citation type="submission" date="2023-07" db="EMBL/GenBank/DDBJ databases">
        <title>Genome sequencing of Purple Non-Sulfur Bacteria from various extreme environments.</title>
        <authorList>
            <person name="Mayer M."/>
        </authorList>
    </citation>
    <scope>NUCLEOTIDE SEQUENCE [LARGE SCALE GENOMIC DNA]</scope>
    <source>
        <strain evidence="4">DSM 17935</strain>
    </source>
</reference>
<dbReference type="Proteomes" id="UP001209755">
    <property type="component" value="Unassembled WGS sequence"/>
</dbReference>
<gene>
    <name evidence="3" type="ORF">M2319_001525</name>
</gene>
<name>A0ABT3H9Y6_9HYPH</name>
<dbReference type="InterPro" id="IPR014440">
    <property type="entry name" value="HCCAis_GSTk"/>
</dbReference>
<dbReference type="InterPro" id="IPR001853">
    <property type="entry name" value="DSBA-like_thioredoxin_dom"/>
</dbReference>
<comment type="caution">
    <text evidence="3">The sequence shown here is derived from an EMBL/GenBank/DDBJ whole genome shotgun (WGS) entry which is preliminary data.</text>
</comment>
<evidence type="ECO:0000259" key="2">
    <source>
        <dbReference type="Pfam" id="PF01323"/>
    </source>
</evidence>
<dbReference type="PANTHER" id="PTHR42943">
    <property type="entry name" value="GLUTATHIONE S-TRANSFERASE KAPPA"/>
    <property type="match status" value="1"/>
</dbReference>
<proteinExistence type="inferred from homology"/>
<evidence type="ECO:0000313" key="4">
    <source>
        <dbReference type="Proteomes" id="UP001209755"/>
    </source>
</evidence>
<evidence type="ECO:0000313" key="3">
    <source>
        <dbReference type="EMBL" id="MCW2307203.1"/>
    </source>
</evidence>
<dbReference type="PIRSF" id="PIRSF006386">
    <property type="entry name" value="HCCAis_GSTk"/>
    <property type="match status" value="1"/>
</dbReference>
<accession>A0ABT3H9Y6</accession>
<keyword evidence="1 3" id="KW-0413">Isomerase</keyword>
<dbReference type="PANTHER" id="PTHR42943:SF2">
    <property type="entry name" value="GLUTATHIONE S-TRANSFERASE KAPPA 1"/>
    <property type="match status" value="1"/>
</dbReference>